<sequence>MAVEIRSMQNFAQSAMQTLRDERLKRKKYRYYDGNQELNLGIQEDTLQIEACVAHEIQLISILHGRHIVTSVAPISSRAVTMKNGVAHRVQAEISLESLLDQWHEYREALSASAAEEFIETDTDEADADGAESDEADDNEVTLEDNVYSGTVRIAQTFTSNFYELPSGIAWVQITEGGQLFRRREVRQLIDSGELVLEGPVIAHRIMGRFASTNLEHSSVYSSDERSVGVYINKKAEAALALNRSMKFKYRIRTDITQVSGGKLSLGGVLETQSDRASSVTLQLVGRKSEFQVEAPVKLVLNQKLIAKRFGRAIYTWSASIDFATVDWQKIDRGDNYDLYLLATSESAGEATRLRVTRTPFAVRNTTRAGDVTVGDKTLAISPYFTFKAKSTSLILEVFDKEAFAVLSGTQQHSFPLSRPADSKPIWIVGELSYKAQDNGLHLFKYLRKNRADIDAYYVIDENAPDLRNFETMDHVVFHGSKEHFELAIRAERFVGTHHADYLYPTRHQSFSSRCRATRVFLQHGVMGTKWMVPNYGKNSPGFATDLFMVSSEREKQYIVNDFLYSPEEVKVTGLSRFDSLLAQDLALNENMLLIIPTWRDWLQNEEVFLESDYLEQWKNLLNSAELEALVKAHGLEVVFCLHPNMMQFRDHFAGAPTRLIVQGEVDVQELIKTAAIMITDYSSVNFDFSFLHKPVHYYQFDRARFLGRNGSHLNLDDELPGRIAFDSGTLLSDLAKTLQRGKTMEDVYRARADLFMTHRDRENSRRITEEIEQAELRRKPNVGWRAELPVKLKNKFRRNKRYFDVMRKLFKLYKLAPMDEDLIVFESGLGRQYGDSPRYIYEELLRQGDTRRKVWVYSGKHRFTDPLTTTVKRLSPEYFWYLARAKYWVNNQSFPHYVKRRAKGIFLQTWHGTPLKQMALDIREVHGRDEGYLERVTRATRQWSHLISPSGYTSEIMRSAYAFSGEAVELGYPRNDILTGSGVAEHEQRVREELAIPPGVKTVLYAPTFRDDAASTRGKFRFDLPMDLEEFDRRFGQDTVLMLRMHVLVSNAVSIPEHLSHRIMDVSSHPDIQELYLASDVLITDYSSVFFDYSLLRRPIIFYAYDLENYRDNLRGFYLDYESALPGPIVEEEGDLWDTLSAALTGEELPGVDREDFIQKYAPHDDGNAARRVVERFFK</sequence>
<keyword evidence="9" id="KW-1185">Reference proteome</keyword>
<dbReference type="EMBL" id="CP032549">
    <property type="protein sequence ID" value="QIV88351.1"/>
    <property type="molecule type" value="Genomic_DNA"/>
</dbReference>
<comment type="similarity">
    <text evidence="2">Belongs to the CDP-glycerol glycerophosphotransferase family.</text>
</comment>
<dbReference type="InterPro" id="IPR041038">
    <property type="entry name" value="TarS_C1"/>
</dbReference>
<dbReference type="Proteomes" id="UP000502331">
    <property type="component" value="Chromosome"/>
</dbReference>
<dbReference type="Pfam" id="PF04464">
    <property type="entry name" value="Glyphos_transf"/>
    <property type="match status" value="2"/>
</dbReference>
<dbReference type="InterPro" id="IPR007554">
    <property type="entry name" value="Glycerophosphate_synth"/>
</dbReference>
<dbReference type="Gene3D" id="3.40.50.11820">
    <property type="match status" value="1"/>
</dbReference>
<evidence type="ECO:0000256" key="1">
    <source>
        <dbReference type="ARBA" id="ARBA00004202"/>
    </source>
</evidence>
<gene>
    <name evidence="8" type="ORF">D3791_15305</name>
</gene>
<evidence type="ECO:0000256" key="4">
    <source>
        <dbReference type="ARBA" id="ARBA00022679"/>
    </source>
</evidence>
<dbReference type="InterPro" id="IPR043148">
    <property type="entry name" value="TagF_C"/>
</dbReference>
<evidence type="ECO:0000256" key="2">
    <source>
        <dbReference type="ARBA" id="ARBA00010488"/>
    </source>
</evidence>
<dbReference type="GO" id="GO:0019350">
    <property type="term" value="P:teichoic acid biosynthetic process"/>
    <property type="evidence" value="ECO:0007669"/>
    <property type="project" value="UniProtKB-KW"/>
</dbReference>
<keyword evidence="6" id="KW-0472">Membrane</keyword>
<accession>A0A6H0SP27</accession>
<evidence type="ECO:0000313" key="9">
    <source>
        <dbReference type="Proteomes" id="UP000502331"/>
    </source>
</evidence>
<dbReference type="PANTHER" id="PTHR37316">
    <property type="entry name" value="TEICHOIC ACID GLYCEROL-PHOSPHATE PRIMASE"/>
    <property type="match status" value="1"/>
</dbReference>
<keyword evidence="4 8" id="KW-0808">Transferase</keyword>
<dbReference type="Gene3D" id="3.40.50.12580">
    <property type="match status" value="2"/>
</dbReference>
<protein>
    <submittedName>
        <fullName evidence="8">CDP-glycerol glycerophosphotransferase</fullName>
    </submittedName>
</protein>
<keyword evidence="3" id="KW-1003">Cell membrane</keyword>
<evidence type="ECO:0000259" key="7">
    <source>
        <dbReference type="Pfam" id="PF18674"/>
    </source>
</evidence>
<keyword evidence="5" id="KW-0777">Teichoic acid biosynthesis</keyword>
<dbReference type="RefSeq" id="WP_172512713.1">
    <property type="nucleotide sequence ID" value="NZ_CP032549.1"/>
</dbReference>
<name>A0A6H0SP27_9MICC</name>
<evidence type="ECO:0000256" key="6">
    <source>
        <dbReference type="ARBA" id="ARBA00023136"/>
    </source>
</evidence>
<evidence type="ECO:0000313" key="8">
    <source>
        <dbReference type="EMBL" id="QIV88351.1"/>
    </source>
</evidence>
<evidence type="ECO:0000256" key="3">
    <source>
        <dbReference type="ARBA" id="ARBA00022475"/>
    </source>
</evidence>
<dbReference type="InterPro" id="IPR043149">
    <property type="entry name" value="TagF_N"/>
</dbReference>
<feature type="domain" description="TarS C-terminal" evidence="7">
    <location>
        <begin position="258"/>
        <end position="395"/>
    </location>
</feature>
<dbReference type="GO" id="GO:0047355">
    <property type="term" value="F:CDP-glycerol glycerophosphotransferase activity"/>
    <property type="evidence" value="ECO:0007669"/>
    <property type="project" value="InterPro"/>
</dbReference>
<proteinExistence type="inferred from homology"/>
<reference evidence="8 9" key="1">
    <citation type="submission" date="2018-09" db="EMBL/GenBank/DDBJ databases">
        <title>Glutamicibacter mishrai S5-52T (LMG 29155T = KCTC 39846T).</title>
        <authorList>
            <person name="Das S.K."/>
        </authorList>
    </citation>
    <scope>NUCLEOTIDE SEQUENCE [LARGE SCALE GENOMIC DNA]</scope>
    <source>
        <strain evidence="8 9">S5-52</strain>
    </source>
</reference>
<dbReference type="Pfam" id="PF18674">
    <property type="entry name" value="TarS_C1"/>
    <property type="match status" value="1"/>
</dbReference>
<dbReference type="AlphaFoldDB" id="A0A6H0SP27"/>
<dbReference type="SUPFAM" id="SSF53756">
    <property type="entry name" value="UDP-Glycosyltransferase/glycogen phosphorylase"/>
    <property type="match status" value="2"/>
</dbReference>
<dbReference type="GO" id="GO:0005886">
    <property type="term" value="C:plasma membrane"/>
    <property type="evidence" value="ECO:0007669"/>
    <property type="project" value="UniProtKB-SubCell"/>
</dbReference>
<comment type="subcellular location">
    <subcellularLocation>
        <location evidence="1">Cell membrane</location>
        <topology evidence="1">Peripheral membrane protein</topology>
    </subcellularLocation>
</comment>
<evidence type="ECO:0000256" key="5">
    <source>
        <dbReference type="ARBA" id="ARBA00022944"/>
    </source>
</evidence>
<organism evidence="8 9">
    <name type="scientific">Glutamicibacter mishrai</name>
    <dbReference type="NCBI Taxonomy" id="1775880"/>
    <lineage>
        <taxon>Bacteria</taxon>
        <taxon>Bacillati</taxon>
        <taxon>Actinomycetota</taxon>
        <taxon>Actinomycetes</taxon>
        <taxon>Micrococcales</taxon>
        <taxon>Micrococcaceae</taxon>
        <taxon>Glutamicibacter</taxon>
    </lineage>
</organism>
<dbReference type="PANTHER" id="PTHR37316:SF3">
    <property type="entry name" value="TEICHOIC ACID GLYCEROL-PHOSPHATE TRANSFERASE"/>
    <property type="match status" value="1"/>
</dbReference>
<dbReference type="InterPro" id="IPR051612">
    <property type="entry name" value="Teichoic_Acid_Biosynth"/>
</dbReference>